<dbReference type="InterPro" id="IPR020556">
    <property type="entry name" value="Amidase_CS"/>
</dbReference>
<dbReference type="EC" id="3.5.1.4" evidence="3"/>
<sequence length="359" mass="38782">MAKLDWKLVAKATSERILNKIPKSWRLPDGFVPPEQKEVSEVPETCGILSSRELEITGSPDACFILEKLHSRQWTSEEVTVAFCKRAAIAHQLVNCLTEICFDEAIGQARAMDAQLEKTGELVGPLHGLPFSVKDHVNVAGTRSTMGYCSLAENIAQEDALIVRDLKAAGAIVFVKTTMPVTAMCLETVSNLFGRTTCSRNRLLGAGGSSGGEGALIGMKGSPFGLGTDVGGSIRVPCAFNGIYGIKPSSRRLSLDGLSSNVRGQIAIPACIGPMAQSIRDLELICQISTASQPWLEDPNVIMKEWKPRPKIERKLRIGVMPFDGVVMPHPPIIRALRAATELLRAAGHDGALFTFFCL</sequence>
<dbReference type="PANTHER" id="PTHR46072">
    <property type="entry name" value="AMIDASE-RELATED-RELATED"/>
    <property type="match status" value="1"/>
</dbReference>
<gene>
    <name evidence="6" type="ORF">LTR69_005659</name>
</gene>
<organism evidence="6 7">
    <name type="scientific">Exophiala sideris</name>
    <dbReference type="NCBI Taxonomy" id="1016849"/>
    <lineage>
        <taxon>Eukaryota</taxon>
        <taxon>Fungi</taxon>
        <taxon>Dikarya</taxon>
        <taxon>Ascomycota</taxon>
        <taxon>Pezizomycotina</taxon>
        <taxon>Eurotiomycetes</taxon>
        <taxon>Chaetothyriomycetidae</taxon>
        <taxon>Chaetothyriales</taxon>
        <taxon>Herpotrichiellaceae</taxon>
        <taxon>Exophiala</taxon>
    </lineage>
</organism>
<accession>A0ABR0JBE9</accession>
<evidence type="ECO:0000313" key="7">
    <source>
        <dbReference type="Proteomes" id="UP001345691"/>
    </source>
</evidence>
<dbReference type="Gene3D" id="3.90.1300.10">
    <property type="entry name" value="Amidase signature (AS) domain"/>
    <property type="match status" value="1"/>
</dbReference>
<dbReference type="InterPro" id="IPR023631">
    <property type="entry name" value="Amidase_dom"/>
</dbReference>
<dbReference type="Proteomes" id="UP001345691">
    <property type="component" value="Unassembled WGS sequence"/>
</dbReference>
<dbReference type="InterPro" id="IPR036928">
    <property type="entry name" value="AS_sf"/>
</dbReference>
<evidence type="ECO:0000313" key="6">
    <source>
        <dbReference type="EMBL" id="KAK5060342.1"/>
    </source>
</evidence>
<dbReference type="SUPFAM" id="SSF75304">
    <property type="entry name" value="Amidase signature (AS) enzymes"/>
    <property type="match status" value="1"/>
</dbReference>
<dbReference type="PROSITE" id="PS00571">
    <property type="entry name" value="AMIDASES"/>
    <property type="match status" value="1"/>
</dbReference>
<comment type="similarity">
    <text evidence="2">Belongs to the amidase family.</text>
</comment>
<evidence type="ECO:0000256" key="4">
    <source>
        <dbReference type="ARBA" id="ARBA00022801"/>
    </source>
</evidence>
<dbReference type="EMBL" id="JAVRRF010000011">
    <property type="protein sequence ID" value="KAK5060342.1"/>
    <property type="molecule type" value="Genomic_DNA"/>
</dbReference>
<dbReference type="Pfam" id="PF01425">
    <property type="entry name" value="Amidase"/>
    <property type="match status" value="1"/>
</dbReference>
<feature type="domain" description="Amidase" evidence="5">
    <location>
        <begin position="78"/>
        <end position="350"/>
    </location>
</feature>
<name>A0ABR0JBE9_9EURO</name>
<keyword evidence="7" id="KW-1185">Reference proteome</keyword>
<evidence type="ECO:0000256" key="3">
    <source>
        <dbReference type="ARBA" id="ARBA00012922"/>
    </source>
</evidence>
<keyword evidence="4" id="KW-0378">Hydrolase</keyword>
<evidence type="ECO:0000256" key="1">
    <source>
        <dbReference type="ARBA" id="ARBA00001311"/>
    </source>
</evidence>
<comment type="caution">
    <text evidence="6">The sequence shown here is derived from an EMBL/GenBank/DDBJ whole genome shotgun (WGS) entry which is preliminary data.</text>
</comment>
<protein>
    <recommendedName>
        <fullName evidence="3">amidase</fullName>
        <ecNumber evidence="3">3.5.1.4</ecNumber>
    </recommendedName>
</protein>
<evidence type="ECO:0000256" key="2">
    <source>
        <dbReference type="ARBA" id="ARBA00009199"/>
    </source>
</evidence>
<evidence type="ECO:0000259" key="5">
    <source>
        <dbReference type="Pfam" id="PF01425"/>
    </source>
</evidence>
<proteinExistence type="inferred from homology"/>
<comment type="catalytic activity">
    <reaction evidence="1">
        <text>a monocarboxylic acid amide + H2O = a monocarboxylate + NH4(+)</text>
        <dbReference type="Rhea" id="RHEA:12020"/>
        <dbReference type="ChEBI" id="CHEBI:15377"/>
        <dbReference type="ChEBI" id="CHEBI:28938"/>
        <dbReference type="ChEBI" id="CHEBI:35757"/>
        <dbReference type="ChEBI" id="CHEBI:83628"/>
        <dbReference type="EC" id="3.5.1.4"/>
    </reaction>
</comment>
<reference evidence="6 7" key="1">
    <citation type="submission" date="2023-08" db="EMBL/GenBank/DDBJ databases">
        <title>Black Yeasts Isolated from many extreme environments.</title>
        <authorList>
            <person name="Coleine C."/>
            <person name="Stajich J.E."/>
            <person name="Selbmann L."/>
        </authorList>
    </citation>
    <scope>NUCLEOTIDE SEQUENCE [LARGE SCALE GENOMIC DNA]</scope>
    <source>
        <strain evidence="6 7">CCFEE 6328</strain>
    </source>
</reference>
<dbReference type="PANTHER" id="PTHR46072:SF2">
    <property type="entry name" value="AMIDASE (EUROFUNG)"/>
    <property type="match status" value="1"/>
</dbReference>